<dbReference type="InterPro" id="IPR017938">
    <property type="entry name" value="Riboflavin_synthase-like_b-brl"/>
</dbReference>
<dbReference type="AlphaFoldDB" id="A0A662Z6T1"/>
<dbReference type="OrthoDB" id="1628427at2"/>
<name>A0A662Z6T1_9STAP</name>
<dbReference type="InterPro" id="IPR039261">
    <property type="entry name" value="FNR_nucleotide-bd"/>
</dbReference>
<dbReference type="EMBL" id="FOIT01000008">
    <property type="protein sequence ID" value="SEW19127.1"/>
    <property type="molecule type" value="Genomic_DNA"/>
</dbReference>
<dbReference type="Gene3D" id="2.40.30.10">
    <property type="entry name" value="Translation factors"/>
    <property type="match status" value="1"/>
</dbReference>
<accession>A0A662Z6T1</accession>
<reference evidence="1 2" key="1">
    <citation type="submission" date="2016-10" db="EMBL/GenBank/DDBJ databases">
        <authorList>
            <person name="Varghese N."/>
            <person name="Submissions S."/>
        </authorList>
    </citation>
    <scope>NUCLEOTIDE SEQUENCE [LARGE SCALE GENOMIC DNA]</scope>
    <source>
        <strain evidence="1 2">IBRC-M10081</strain>
    </source>
</reference>
<gene>
    <name evidence="1" type="ORF">SAMN05192557_2065</name>
</gene>
<dbReference type="Proteomes" id="UP000243605">
    <property type="component" value="Unassembled WGS sequence"/>
</dbReference>
<organism evidence="1 2">
    <name type="scientific">Aliicoccus persicus</name>
    <dbReference type="NCBI Taxonomy" id="930138"/>
    <lineage>
        <taxon>Bacteria</taxon>
        <taxon>Bacillati</taxon>
        <taxon>Bacillota</taxon>
        <taxon>Bacilli</taxon>
        <taxon>Bacillales</taxon>
        <taxon>Staphylococcaceae</taxon>
        <taxon>Aliicoccus</taxon>
    </lineage>
</organism>
<protein>
    <submittedName>
        <fullName evidence="1">Ferredoxin--NADP+ reductase</fullName>
    </submittedName>
</protein>
<dbReference type="SUPFAM" id="SSF52343">
    <property type="entry name" value="Ferredoxin reductase-like, C-terminal NADP-linked domain"/>
    <property type="match status" value="1"/>
</dbReference>
<evidence type="ECO:0000313" key="1">
    <source>
        <dbReference type="EMBL" id="SEW19127.1"/>
    </source>
</evidence>
<keyword evidence="2" id="KW-1185">Reference proteome</keyword>
<sequence length="234" mass="26731">MQIYWTKIKEVVTETDDTKTYYLECPEGFVWKEGAHTHLALEGFNSGDKPNRSLVRHMSICTMPDEETIGITTRVREVRSEFKTILDKLPIGSEVALFKTHSNVPLRREDKTVFLLSSGVGIATFRPLVREYLNNADKVDGLHSLNVDSSKNYLYPELFVTDEEGRFTAEFVDNRVEYYNKVKELANNTDALFYVVGSDGFLAENIGLLRKSDVQPENIMLDKHPGRKEEMLNG</sequence>
<dbReference type="SUPFAM" id="SSF63380">
    <property type="entry name" value="Riboflavin synthase domain-like"/>
    <property type="match status" value="1"/>
</dbReference>
<proteinExistence type="predicted"/>
<evidence type="ECO:0000313" key="2">
    <source>
        <dbReference type="Proteomes" id="UP000243605"/>
    </source>
</evidence>
<dbReference type="RefSeq" id="WP_091476690.1">
    <property type="nucleotide sequence ID" value="NZ_FOIT01000008.1"/>
</dbReference>